<evidence type="ECO:0000313" key="1">
    <source>
        <dbReference type="EMBL" id="KRL54339.1"/>
    </source>
</evidence>
<dbReference type="AlphaFoldDB" id="A0A0R1RL23"/>
<organism evidence="1 2">
    <name type="scientific">Furfurilactobacillus rossiae DSM 15814</name>
    <dbReference type="NCBI Taxonomy" id="1114972"/>
    <lineage>
        <taxon>Bacteria</taxon>
        <taxon>Bacillati</taxon>
        <taxon>Bacillota</taxon>
        <taxon>Bacilli</taxon>
        <taxon>Lactobacillales</taxon>
        <taxon>Lactobacillaceae</taxon>
        <taxon>Furfurilactobacillus</taxon>
    </lineage>
</organism>
<proteinExistence type="predicted"/>
<dbReference type="PATRIC" id="fig|1114972.6.peg.2745"/>
<reference evidence="1 2" key="1">
    <citation type="journal article" date="2015" name="Genome Announc.">
        <title>Expanding the biotechnology potential of lactobacilli through comparative genomics of 213 strains and associated genera.</title>
        <authorList>
            <person name="Sun Z."/>
            <person name="Harris H.M."/>
            <person name="McCann A."/>
            <person name="Guo C."/>
            <person name="Argimon S."/>
            <person name="Zhang W."/>
            <person name="Yang X."/>
            <person name="Jeffery I.B."/>
            <person name="Cooney J.C."/>
            <person name="Kagawa T.F."/>
            <person name="Liu W."/>
            <person name="Song Y."/>
            <person name="Salvetti E."/>
            <person name="Wrobel A."/>
            <person name="Rasinkangas P."/>
            <person name="Parkhill J."/>
            <person name="Rea M.C."/>
            <person name="O'Sullivan O."/>
            <person name="Ritari J."/>
            <person name="Douillard F.P."/>
            <person name="Paul Ross R."/>
            <person name="Yang R."/>
            <person name="Briner A.E."/>
            <person name="Felis G.E."/>
            <person name="de Vos W.M."/>
            <person name="Barrangou R."/>
            <person name="Klaenhammer T.R."/>
            <person name="Caufield P.W."/>
            <person name="Cui Y."/>
            <person name="Zhang H."/>
            <person name="O'Toole P.W."/>
        </authorList>
    </citation>
    <scope>NUCLEOTIDE SEQUENCE [LARGE SCALE GENOMIC DNA]</scope>
    <source>
        <strain evidence="1 2">DSM 15814</strain>
    </source>
</reference>
<gene>
    <name evidence="1" type="ORF">FD35_GL002679</name>
</gene>
<comment type="caution">
    <text evidence="1">The sequence shown here is derived from an EMBL/GenBank/DDBJ whole genome shotgun (WGS) entry which is preliminary data.</text>
</comment>
<evidence type="ECO:0000313" key="2">
    <source>
        <dbReference type="Proteomes" id="UP000051999"/>
    </source>
</evidence>
<dbReference type="STRING" id="1114972.FD35_GL002679"/>
<keyword evidence="2" id="KW-1185">Reference proteome</keyword>
<dbReference type="Proteomes" id="UP000051999">
    <property type="component" value="Unassembled WGS sequence"/>
</dbReference>
<evidence type="ECO:0008006" key="3">
    <source>
        <dbReference type="Google" id="ProtNLM"/>
    </source>
</evidence>
<name>A0A0R1RL23_9LACO</name>
<sequence>MQDFLKYHRQQHRLTLSQVTDLLHAQYGVKISIASLARFEDSSKELTIPAKTFIALCDIYQLDLDSVATSWLATFKN</sequence>
<protein>
    <recommendedName>
        <fullName evidence="3">HTH cro/C1-type domain-containing protein</fullName>
    </recommendedName>
</protein>
<accession>A0A0R1RL23</accession>
<dbReference type="EMBL" id="AZFF01000009">
    <property type="protein sequence ID" value="KRL54339.1"/>
    <property type="molecule type" value="Genomic_DNA"/>
</dbReference>